<evidence type="ECO:0000256" key="1">
    <source>
        <dbReference type="SAM" id="MobiDB-lite"/>
    </source>
</evidence>
<evidence type="ECO:0000313" key="3">
    <source>
        <dbReference type="Proteomes" id="UP001174936"/>
    </source>
</evidence>
<accession>A0AA39XSF4</accession>
<dbReference type="Proteomes" id="UP001174936">
    <property type="component" value="Unassembled WGS sequence"/>
</dbReference>
<dbReference type="AlphaFoldDB" id="A0AA39XSF4"/>
<feature type="region of interest" description="Disordered" evidence="1">
    <location>
        <begin position="85"/>
        <end position="133"/>
    </location>
</feature>
<evidence type="ECO:0000313" key="2">
    <source>
        <dbReference type="EMBL" id="KAK0639391.1"/>
    </source>
</evidence>
<feature type="compositionally biased region" description="Basic residues" evidence="1">
    <location>
        <begin position="124"/>
        <end position="133"/>
    </location>
</feature>
<organism evidence="2 3">
    <name type="scientific">Cercophora newfieldiana</name>
    <dbReference type="NCBI Taxonomy" id="92897"/>
    <lineage>
        <taxon>Eukaryota</taxon>
        <taxon>Fungi</taxon>
        <taxon>Dikarya</taxon>
        <taxon>Ascomycota</taxon>
        <taxon>Pezizomycotina</taxon>
        <taxon>Sordariomycetes</taxon>
        <taxon>Sordariomycetidae</taxon>
        <taxon>Sordariales</taxon>
        <taxon>Lasiosphaeriaceae</taxon>
        <taxon>Cercophora</taxon>
    </lineage>
</organism>
<proteinExistence type="predicted"/>
<protein>
    <submittedName>
        <fullName evidence="2">Uncharacterized protein</fullName>
    </submittedName>
</protein>
<gene>
    <name evidence="2" type="ORF">B0T16DRAFT_243334</name>
</gene>
<reference evidence="2" key="1">
    <citation type="submission" date="2023-06" db="EMBL/GenBank/DDBJ databases">
        <title>Genome-scale phylogeny and comparative genomics of the fungal order Sordariales.</title>
        <authorList>
            <consortium name="Lawrence Berkeley National Laboratory"/>
            <person name="Hensen N."/>
            <person name="Bonometti L."/>
            <person name="Westerberg I."/>
            <person name="Brannstrom I.O."/>
            <person name="Guillou S."/>
            <person name="Cros-Aarteil S."/>
            <person name="Calhoun S."/>
            <person name="Haridas S."/>
            <person name="Kuo A."/>
            <person name="Mondo S."/>
            <person name="Pangilinan J."/>
            <person name="Riley R."/>
            <person name="Labutti K."/>
            <person name="Andreopoulos B."/>
            <person name="Lipzen A."/>
            <person name="Chen C."/>
            <person name="Yanf M."/>
            <person name="Daum C."/>
            <person name="Ng V."/>
            <person name="Clum A."/>
            <person name="Steindorff A."/>
            <person name="Ohm R."/>
            <person name="Martin F."/>
            <person name="Silar P."/>
            <person name="Natvig D."/>
            <person name="Lalanne C."/>
            <person name="Gautier V."/>
            <person name="Ament-Velasquez S.L."/>
            <person name="Kruys A."/>
            <person name="Hutchinson M.I."/>
            <person name="Powell A.J."/>
            <person name="Barry K."/>
            <person name="Miller A.N."/>
            <person name="Grigoriev I.V."/>
            <person name="Debuchy R."/>
            <person name="Gladieux P."/>
            <person name="Thoren M.H."/>
            <person name="Johannesson H."/>
        </authorList>
    </citation>
    <scope>NUCLEOTIDE SEQUENCE</scope>
    <source>
        <strain evidence="2">SMH2532-1</strain>
    </source>
</reference>
<keyword evidence="3" id="KW-1185">Reference proteome</keyword>
<sequence>MDTETNSPNEFSRQSLPATGTYLQNFLAAPKMPNSTLSNDKASGHDSVHSIPSSLDFPMLSTFIYDTSSFSDRLVQIQSGIAQARNSQHHSAHGMFKPGFDTSSRKSTKTANGIGRDGGDKTTKAKKRSIYSL</sequence>
<comment type="caution">
    <text evidence="2">The sequence shown here is derived from an EMBL/GenBank/DDBJ whole genome shotgun (WGS) entry which is preliminary data.</text>
</comment>
<dbReference type="EMBL" id="JAULSV010000007">
    <property type="protein sequence ID" value="KAK0639391.1"/>
    <property type="molecule type" value="Genomic_DNA"/>
</dbReference>
<name>A0AA39XSF4_9PEZI</name>